<feature type="domain" description="eCIS core" evidence="2">
    <location>
        <begin position="153"/>
        <end position="229"/>
    </location>
</feature>
<evidence type="ECO:0000313" key="3">
    <source>
        <dbReference type="EMBL" id="MFD1641717.1"/>
    </source>
</evidence>
<feature type="region of interest" description="Disordered" evidence="1">
    <location>
        <begin position="1"/>
        <end position="42"/>
    </location>
</feature>
<comment type="caution">
    <text evidence="3">The sequence shown here is derived from an EMBL/GenBank/DDBJ whole genome shotgun (WGS) entry which is preliminary data.</text>
</comment>
<gene>
    <name evidence="3" type="ORF">ACFSBW_07505</name>
</gene>
<organism evidence="3 4">
    <name type="scientific">Halohasta litorea</name>
    <dbReference type="NCBI Taxonomy" id="869891"/>
    <lineage>
        <taxon>Archaea</taxon>
        <taxon>Methanobacteriati</taxon>
        <taxon>Methanobacteriota</taxon>
        <taxon>Stenosarchaea group</taxon>
        <taxon>Halobacteria</taxon>
        <taxon>Halobacteriales</taxon>
        <taxon>Haloferacaceae</taxon>
        <taxon>Halohasta</taxon>
    </lineage>
</organism>
<evidence type="ECO:0000259" key="2">
    <source>
        <dbReference type="Pfam" id="PF13699"/>
    </source>
</evidence>
<protein>
    <submittedName>
        <fullName evidence="3">DUF4157 domain-containing protein</fullName>
    </submittedName>
</protein>
<accession>A0ABD6D6P4</accession>
<name>A0ABD6D6P4_9EURY</name>
<dbReference type="AlphaFoldDB" id="A0ABD6D6P4"/>
<reference evidence="3 4" key="1">
    <citation type="journal article" date="2019" name="Int. J. Syst. Evol. Microbiol.">
        <title>The Global Catalogue of Microorganisms (GCM) 10K type strain sequencing project: providing services to taxonomists for standard genome sequencing and annotation.</title>
        <authorList>
            <consortium name="The Broad Institute Genomics Platform"/>
            <consortium name="The Broad Institute Genome Sequencing Center for Infectious Disease"/>
            <person name="Wu L."/>
            <person name="Ma J."/>
        </authorList>
    </citation>
    <scope>NUCLEOTIDE SEQUENCE [LARGE SCALE GENOMIC DNA]</scope>
    <source>
        <strain evidence="3 4">CGMCC 1.10593</strain>
    </source>
</reference>
<evidence type="ECO:0000313" key="4">
    <source>
        <dbReference type="Proteomes" id="UP001597052"/>
    </source>
</evidence>
<feature type="compositionally biased region" description="Basic and acidic residues" evidence="1">
    <location>
        <begin position="96"/>
        <end position="105"/>
    </location>
</feature>
<dbReference type="RefSeq" id="WP_256396684.1">
    <property type="nucleotide sequence ID" value="NZ_JANHDJ010000005.1"/>
</dbReference>
<dbReference type="InterPro" id="IPR025295">
    <property type="entry name" value="eCIS_core_dom"/>
</dbReference>
<proteinExistence type="predicted"/>
<evidence type="ECO:0000256" key="1">
    <source>
        <dbReference type="SAM" id="MobiDB-lite"/>
    </source>
</evidence>
<dbReference type="Proteomes" id="UP001597052">
    <property type="component" value="Unassembled WGS sequence"/>
</dbReference>
<sequence length="439" mass="46861">MGFRSARRTERQASTDTGGGGSARQASTAGGGQSTGVGWIDDIDRGENRYGMTIPDTETLQRLQQHESTFGAEVHDWIAEGMPTEIMGKTRDMEAFRQRQADRPPEVPTNIERQNKRSVQRSEQAAAAETGGAGETGVPEPVRDVIASTGRSLDGSIQEAMEDRMGDSLGDVRIHTGPQAAAACESINARAFTVGNHVAFNSGEYDPESPEGQHVLAHELAHVRQQTGGAVSMLPQADLELEVDSDPALEREAEETAEQVMQDGELGIQRLATTAVHLQRYPGQKRVEQARKGITERLQDDQNGGVQPNPETLAKEVERIKQRQEQVLETLSTAQPGAATDGEWGKAATKGVFGSLASAGTGALLGAAAGTVIPGVGTTVGAVAGAAVSDVMKESVEFIDSNRPGGEGEQLEQMYQEISQMYRELKKGSTHKGSNKTDF</sequence>
<dbReference type="Pfam" id="PF13699">
    <property type="entry name" value="eCIS_core"/>
    <property type="match status" value="1"/>
</dbReference>
<feature type="region of interest" description="Disordered" evidence="1">
    <location>
        <begin position="96"/>
        <end position="141"/>
    </location>
</feature>
<dbReference type="EMBL" id="JBHUDM010000002">
    <property type="protein sequence ID" value="MFD1641717.1"/>
    <property type="molecule type" value="Genomic_DNA"/>
</dbReference>
<keyword evidence="4" id="KW-1185">Reference proteome</keyword>